<dbReference type="GO" id="GO:0005524">
    <property type="term" value="F:ATP binding"/>
    <property type="evidence" value="ECO:0007669"/>
    <property type="project" value="InterPro"/>
</dbReference>
<keyword evidence="2" id="KW-0347">Helicase</keyword>
<reference evidence="5" key="1">
    <citation type="submission" date="2025-08" db="UniProtKB">
        <authorList>
            <consortium name="RefSeq"/>
        </authorList>
    </citation>
    <scope>IDENTIFICATION</scope>
</reference>
<protein>
    <submittedName>
        <fullName evidence="5">Spliceosome RNA helicase DDX39B-like</fullName>
    </submittedName>
</protein>
<proteinExistence type="predicted"/>
<dbReference type="PROSITE" id="PS51192">
    <property type="entry name" value="HELICASE_ATP_BIND_1"/>
    <property type="match status" value="1"/>
</dbReference>
<dbReference type="InterPro" id="IPR014001">
    <property type="entry name" value="Helicase_ATP-bd"/>
</dbReference>
<dbReference type="GO" id="GO:0004386">
    <property type="term" value="F:helicase activity"/>
    <property type="evidence" value="ECO:0007669"/>
    <property type="project" value="UniProtKB-KW"/>
</dbReference>
<dbReference type="GO" id="GO:0016787">
    <property type="term" value="F:hydrolase activity"/>
    <property type="evidence" value="ECO:0007669"/>
    <property type="project" value="UniProtKB-KW"/>
</dbReference>
<sequence>MGKTAVYVLSTLHQLENSCTDVNTLVLCHTRELAFQISKEYQRFSKYLPNVRVAVCFGGIPIQSDIKNLKKKPQVVVGTPGRILQLVVEKHLNLKKCQHFVVDECDKVLGKTDMRSDVQDIFRKTPHDKQVIMFSATLPKSIRPVCLKFMQDVSVSN</sequence>
<dbReference type="Proteomes" id="UP000515154">
    <property type="component" value="Unplaced"/>
</dbReference>
<keyword evidence="2" id="KW-0067">ATP-binding</keyword>
<dbReference type="InterPro" id="IPR027417">
    <property type="entry name" value="P-loop_NTPase"/>
</dbReference>
<dbReference type="AlphaFoldDB" id="A0A7E6EI24"/>
<name>A0A7E6EI24_9MOLL</name>
<feature type="domain" description="Helicase ATP-binding" evidence="3">
    <location>
        <begin position="1"/>
        <end position="156"/>
    </location>
</feature>
<dbReference type="PANTHER" id="PTHR47958">
    <property type="entry name" value="ATP-DEPENDENT RNA HELICASE DBP3"/>
    <property type="match status" value="1"/>
</dbReference>
<evidence type="ECO:0000259" key="3">
    <source>
        <dbReference type="PROSITE" id="PS51192"/>
    </source>
</evidence>
<evidence type="ECO:0000313" key="4">
    <source>
        <dbReference type="Proteomes" id="UP000515154"/>
    </source>
</evidence>
<dbReference type="SMART" id="SM00487">
    <property type="entry name" value="DEXDc"/>
    <property type="match status" value="1"/>
</dbReference>
<accession>A0A7E6EI24</accession>
<dbReference type="RefSeq" id="XP_036354963.1">
    <property type="nucleotide sequence ID" value="XM_036499070.1"/>
</dbReference>
<dbReference type="GO" id="GO:0003676">
    <property type="term" value="F:nucleic acid binding"/>
    <property type="evidence" value="ECO:0007669"/>
    <property type="project" value="InterPro"/>
</dbReference>
<gene>
    <name evidence="5" type="primary">LOC115228996</name>
</gene>
<dbReference type="InterPro" id="IPR011545">
    <property type="entry name" value="DEAD/DEAH_box_helicase_dom"/>
</dbReference>
<evidence type="ECO:0000313" key="5">
    <source>
        <dbReference type="RefSeq" id="XP_036354963.1"/>
    </source>
</evidence>
<dbReference type="Gene3D" id="3.40.50.300">
    <property type="entry name" value="P-loop containing nucleotide triphosphate hydrolases"/>
    <property type="match status" value="1"/>
</dbReference>
<dbReference type="KEGG" id="osn:115228996"/>
<evidence type="ECO:0000256" key="2">
    <source>
        <dbReference type="ARBA" id="ARBA00022806"/>
    </source>
</evidence>
<keyword evidence="2" id="KW-0547">Nucleotide-binding</keyword>
<dbReference type="Pfam" id="PF00270">
    <property type="entry name" value="DEAD"/>
    <property type="match status" value="1"/>
</dbReference>
<keyword evidence="1" id="KW-0378">Hydrolase</keyword>
<organism evidence="4 5">
    <name type="scientific">Octopus sinensis</name>
    <name type="common">East Asian common octopus</name>
    <dbReference type="NCBI Taxonomy" id="2607531"/>
    <lineage>
        <taxon>Eukaryota</taxon>
        <taxon>Metazoa</taxon>
        <taxon>Spiralia</taxon>
        <taxon>Lophotrochozoa</taxon>
        <taxon>Mollusca</taxon>
        <taxon>Cephalopoda</taxon>
        <taxon>Coleoidea</taxon>
        <taxon>Octopodiformes</taxon>
        <taxon>Octopoda</taxon>
        <taxon>Incirrata</taxon>
        <taxon>Octopodidae</taxon>
        <taxon>Octopus</taxon>
    </lineage>
</organism>
<dbReference type="SUPFAM" id="SSF52540">
    <property type="entry name" value="P-loop containing nucleoside triphosphate hydrolases"/>
    <property type="match status" value="1"/>
</dbReference>
<keyword evidence="4" id="KW-1185">Reference proteome</keyword>
<evidence type="ECO:0000256" key="1">
    <source>
        <dbReference type="ARBA" id="ARBA00022801"/>
    </source>
</evidence>